<dbReference type="SUPFAM" id="SSF69593">
    <property type="entry name" value="Glycerol-3-phosphate (1)-acyltransferase"/>
    <property type="match status" value="1"/>
</dbReference>
<dbReference type="Pfam" id="PF01553">
    <property type="entry name" value="Acyltransferase"/>
    <property type="match status" value="1"/>
</dbReference>
<evidence type="ECO:0000256" key="3">
    <source>
        <dbReference type="SAM" id="MobiDB-lite"/>
    </source>
</evidence>
<dbReference type="GO" id="GO:0005886">
    <property type="term" value="C:plasma membrane"/>
    <property type="evidence" value="ECO:0007669"/>
    <property type="project" value="TreeGrafter"/>
</dbReference>
<feature type="domain" description="Phospholipid/glycerol acyltransferase" evidence="4">
    <location>
        <begin position="73"/>
        <end position="182"/>
    </location>
</feature>
<feature type="region of interest" description="Disordered" evidence="3">
    <location>
        <begin position="245"/>
        <end position="320"/>
    </location>
</feature>
<dbReference type="KEGG" id="ske:Sked_19850"/>
<evidence type="ECO:0000256" key="2">
    <source>
        <dbReference type="ARBA" id="ARBA00023315"/>
    </source>
</evidence>
<dbReference type="STRING" id="446469.Sked_19850"/>
<gene>
    <name evidence="5" type="ordered locus">Sked_19850</name>
</gene>
<keyword evidence="2 5" id="KW-0012">Acyltransferase</keyword>
<name>D1BHI9_SANKS</name>
<organism evidence="5 6">
    <name type="scientific">Sanguibacter keddieii (strain ATCC 51767 / DSM 10542 / NCFB 3025 / ST-74)</name>
    <dbReference type="NCBI Taxonomy" id="446469"/>
    <lineage>
        <taxon>Bacteria</taxon>
        <taxon>Bacillati</taxon>
        <taxon>Actinomycetota</taxon>
        <taxon>Actinomycetes</taxon>
        <taxon>Micrococcales</taxon>
        <taxon>Sanguibacteraceae</taxon>
        <taxon>Sanguibacter</taxon>
    </lineage>
</organism>
<dbReference type="Proteomes" id="UP000000322">
    <property type="component" value="Chromosome"/>
</dbReference>
<dbReference type="SMART" id="SM00563">
    <property type="entry name" value="PlsC"/>
    <property type="match status" value="1"/>
</dbReference>
<dbReference type="GO" id="GO:0003841">
    <property type="term" value="F:1-acylglycerol-3-phosphate O-acyltransferase activity"/>
    <property type="evidence" value="ECO:0007669"/>
    <property type="project" value="TreeGrafter"/>
</dbReference>
<protein>
    <submittedName>
        <fullName evidence="5">1-acyl-sn-glycerol-3-phosphate acyltransferase</fullName>
    </submittedName>
</protein>
<dbReference type="EMBL" id="CP001819">
    <property type="protein sequence ID" value="ACZ21909.1"/>
    <property type="molecule type" value="Genomic_DNA"/>
</dbReference>
<evidence type="ECO:0000313" key="6">
    <source>
        <dbReference type="Proteomes" id="UP000000322"/>
    </source>
</evidence>
<dbReference type="PANTHER" id="PTHR10434:SF11">
    <property type="entry name" value="1-ACYL-SN-GLYCEROL-3-PHOSPHATE ACYLTRANSFERASE"/>
    <property type="match status" value="1"/>
</dbReference>
<sequence length="320" mass="31951">MAAAGGRASGGRSRGDGAPGKASVRRDVTKPPLATIPGPAGPAWSRWVGRFLAKVVWSTRVVNGSNLPLDGPVLVAANHTGLMDGPVVLGVARRPLHILVKDSMFRGPLGPVLRAAGQIPVDREGGRSALTTALAVLKRGGAVGVFPEGNRGRGDLAEVRAGVAWLALTSGAPVVPVAVLGTRRTGQKVGAIPGFRRRLYVEVGQPIVVERTPGVSGRATLEAANREIRDALAELVAGAVERSGISLPLDDPNREKGAGLAVEPPAPGVPGAPGIPGGPGVPGAAAVHGVTGAAGAPDVTGASSTADVPDATDQGPSHGA</sequence>
<keyword evidence="1" id="KW-0808">Transferase</keyword>
<dbReference type="PANTHER" id="PTHR10434">
    <property type="entry name" value="1-ACYL-SN-GLYCEROL-3-PHOSPHATE ACYLTRANSFERASE"/>
    <property type="match status" value="1"/>
</dbReference>
<evidence type="ECO:0000256" key="1">
    <source>
        <dbReference type="ARBA" id="ARBA00022679"/>
    </source>
</evidence>
<dbReference type="GO" id="GO:0006654">
    <property type="term" value="P:phosphatidic acid biosynthetic process"/>
    <property type="evidence" value="ECO:0007669"/>
    <property type="project" value="TreeGrafter"/>
</dbReference>
<dbReference type="CDD" id="cd07989">
    <property type="entry name" value="LPLAT_AGPAT-like"/>
    <property type="match status" value="1"/>
</dbReference>
<dbReference type="HOGENOM" id="CLU_027938_4_2_11"/>
<feature type="region of interest" description="Disordered" evidence="3">
    <location>
        <begin position="1"/>
        <end position="39"/>
    </location>
</feature>
<evidence type="ECO:0000313" key="5">
    <source>
        <dbReference type="EMBL" id="ACZ21909.1"/>
    </source>
</evidence>
<evidence type="ECO:0000259" key="4">
    <source>
        <dbReference type="SMART" id="SM00563"/>
    </source>
</evidence>
<dbReference type="InterPro" id="IPR002123">
    <property type="entry name" value="Plipid/glycerol_acylTrfase"/>
</dbReference>
<dbReference type="eggNOG" id="COG0204">
    <property type="taxonomic scope" value="Bacteria"/>
</dbReference>
<accession>D1BHI9</accession>
<feature type="compositionally biased region" description="Low complexity" evidence="3">
    <location>
        <begin position="282"/>
        <end position="297"/>
    </location>
</feature>
<proteinExistence type="predicted"/>
<dbReference type="AlphaFoldDB" id="D1BHI9"/>
<keyword evidence="6" id="KW-1185">Reference proteome</keyword>
<reference evidence="5 6" key="1">
    <citation type="journal article" date="2009" name="Stand. Genomic Sci.">
        <title>Complete genome sequence of Sanguibacter keddieii type strain (ST-74).</title>
        <authorList>
            <person name="Ivanova N."/>
            <person name="Sikorski J."/>
            <person name="Sims D."/>
            <person name="Brettin T."/>
            <person name="Detter J.C."/>
            <person name="Han C."/>
            <person name="Lapidus A."/>
            <person name="Copeland A."/>
            <person name="Glavina Del Rio T."/>
            <person name="Nolan M."/>
            <person name="Chen F."/>
            <person name="Lucas S."/>
            <person name="Tice H."/>
            <person name="Cheng J.F."/>
            <person name="Bruce D."/>
            <person name="Goodwin L."/>
            <person name="Pitluck S."/>
            <person name="Pati A."/>
            <person name="Mavromatis K."/>
            <person name="Chen A."/>
            <person name="Palaniappan K."/>
            <person name="D'haeseleer P."/>
            <person name="Chain P."/>
            <person name="Bristow J."/>
            <person name="Eisen J.A."/>
            <person name="Markowitz V."/>
            <person name="Hugenholtz P."/>
            <person name="Goker M."/>
            <person name="Pukall R."/>
            <person name="Klenk H.P."/>
            <person name="Kyrpides N.C."/>
        </authorList>
    </citation>
    <scope>NUCLEOTIDE SEQUENCE [LARGE SCALE GENOMIC DNA]</scope>
    <source>
        <strain evidence="6">ATCC 51767 / DSM 10542 / NCFB 3025 / ST-74</strain>
    </source>
</reference>